<protein>
    <recommendedName>
        <fullName evidence="2">Dienelactone hydrolase domain-containing protein</fullName>
    </recommendedName>
</protein>
<dbReference type="InterPro" id="IPR002925">
    <property type="entry name" value="Dienelactn_hydro"/>
</dbReference>
<keyword evidence="4" id="KW-1185">Reference proteome</keyword>
<feature type="compositionally biased region" description="Basic and acidic residues" evidence="1">
    <location>
        <begin position="1"/>
        <end position="15"/>
    </location>
</feature>
<dbReference type="KEGG" id="shd:SUTH_03449"/>
<dbReference type="HOGENOM" id="CLU_054590_7_0_4"/>
<dbReference type="InterPro" id="IPR029058">
    <property type="entry name" value="AB_hydrolase_fold"/>
</dbReference>
<dbReference type="OrthoDB" id="9787933at2"/>
<dbReference type="STRING" id="1223802.SUTH_03449"/>
<reference evidence="3 4" key="1">
    <citation type="journal article" date="2014" name="Syst. Appl. Microbiol.">
        <title>Complete genomes of freshwater sulfur oxidizers Sulfuricella denitrificans skB26 and Sulfuritalea hydrogenivorans sk43H: genetic insights into the sulfur oxidation pathway of betaproteobacteria.</title>
        <authorList>
            <person name="Watanabe T."/>
            <person name="Kojima H."/>
            <person name="Fukui M."/>
        </authorList>
    </citation>
    <scope>NUCLEOTIDE SEQUENCE [LARGE SCALE GENOMIC DNA]</scope>
    <source>
        <strain evidence="3">DSM22779</strain>
    </source>
</reference>
<dbReference type="Pfam" id="PF01738">
    <property type="entry name" value="DLH"/>
    <property type="match status" value="1"/>
</dbReference>
<gene>
    <name evidence="3" type="ORF">SUTH_03449</name>
</gene>
<evidence type="ECO:0000313" key="3">
    <source>
        <dbReference type="EMBL" id="BAO31219.1"/>
    </source>
</evidence>
<organism evidence="3 4">
    <name type="scientific">Sulfuritalea hydrogenivorans sk43H</name>
    <dbReference type="NCBI Taxonomy" id="1223802"/>
    <lineage>
        <taxon>Bacteria</taxon>
        <taxon>Pseudomonadati</taxon>
        <taxon>Pseudomonadota</taxon>
        <taxon>Betaproteobacteria</taxon>
        <taxon>Nitrosomonadales</taxon>
        <taxon>Sterolibacteriaceae</taxon>
        <taxon>Sulfuritalea</taxon>
    </lineage>
</organism>
<proteinExistence type="predicted"/>
<evidence type="ECO:0000259" key="2">
    <source>
        <dbReference type="Pfam" id="PF01738"/>
    </source>
</evidence>
<feature type="region of interest" description="Disordered" evidence="1">
    <location>
        <begin position="1"/>
        <end position="21"/>
    </location>
</feature>
<sequence>MNKSQEKKSPRKTDEQAQFDSLLPSEPFTRRSFIATAVGAGFALATQPISAQTVIKTDSEGLIAGDIKVPAADRELPGYRAMPAGGSKLPTVLVIHEIFGVHEYLRDVCRRLAKAGYLAIAVDMYIRHGETAKMSNVQEILAGPVASATDAEHMADLDAAAAWAAKNGGDPQRLAVTGFCRGGRTTWLYAAHNPALKAAVAWYGHLEMAPTARQPKHPIDLAAQMKAPVLGLYAGKDQGITLDQVEDMREALKKAGSKSQIHVYPDAPHAFHADYRPTYRKEPAEDGWKRLLEWFRQNGV</sequence>
<dbReference type="SUPFAM" id="SSF53474">
    <property type="entry name" value="alpha/beta-Hydrolases"/>
    <property type="match status" value="1"/>
</dbReference>
<dbReference type="GO" id="GO:0016787">
    <property type="term" value="F:hydrolase activity"/>
    <property type="evidence" value="ECO:0007669"/>
    <property type="project" value="InterPro"/>
</dbReference>
<dbReference type="InterPro" id="IPR006311">
    <property type="entry name" value="TAT_signal"/>
</dbReference>
<dbReference type="InterPro" id="IPR051049">
    <property type="entry name" value="Dienelactone_hydrolase-like"/>
</dbReference>
<name>W0SIB8_9PROT</name>
<dbReference type="PANTHER" id="PTHR46623:SF6">
    <property type="entry name" value="ALPHA_BETA-HYDROLASES SUPERFAMILY PROTEIN"/>
    <property type="match status" value="1"/>
</dbReference>
<evidence type="ECO:0000256" key="1">
    <source>
        <dbReference type="SAM" id="MobiDB-lite"/>
    </source>
</evidence>
<dbReference type="RefSeq" id="WP_084207483.1">
    <property type="nucleotide sequence ID" value="NZ_AP012547.1"/>
</dbReference>
<dbReference type="AlphaFoldDB" id="W0SIB8"/>
<dbReference type="PANTHER" id="PTHR46623">
    <property type="entry name" value="CARBOXYMETHYLENEBUTENOLIDASE-RELATED"/>
    <property type="match status" value="1"/>
</dbReference>
<dbReference type="PROSITE" id="PS51318">
    <property type="entry name" value="TAT"/>
    <property type="match status" value="1"/>
</dbReference>
<dbReference type="Proteomes" id="UP000031637">
    <property type="component" value="Chromosome"/>
</dbReference>
<evidence type="ECO:0000313" key="4">
    <source>
        <dbReference type="Proteomes" id="UP000031637"/>
    </source>
</evidence>
<dbReference type="EMBL" id="AP012547">
    <property type="protein sequence ID" value="BAO31219.1"/>
    <property type="molecule type" value="Genomic_DNA"/>
</dbReference>
<dbReference type="Gene3D" id="3.40.50.1820">
    <property type="entry name" value="alpha/beta hydrolase"/>
    <property type="match status" value="1"/>
</dbReference>
<accession>W0SIB8</accession>
<feature type="domain" description="Dienelactone hydrolase" evidence="2">
    <location>
        <begin position="77"/>
        <end position="297"/>
    </location>
</feature>